<evidence type="ECO:0000259" key="8">
    <source>
        <dbReference type="Pfam" id="PF08281"/>
    </source>
</evidence>
<dbReference type="RefSeq" id="WP_271140540.1">
    <property type="nucleotide sequence ID" value="NZ_JAPYYP010000023.1"/>
</dbReference>
<evidence type="ECO:0000256" key="5">
    <source>
        <dbReference type="ARBA" id="ARBA00023163"/>
    </source>
</evidence>
<dbReference type="InterPro" id="IPR014284">
    <property type="entry name" value="RNA_pol_sigma-70_dom"/>
</dbReference>
<dbReference type="NCBIfam" id="TIGR02937">
    <property type="entry name" value="sigma70-ECF"/>
    <property type="match status" value="1"/>
</dbReference>
<evidence type="ECO:0000259" key="7">
    <source>
        <dbReference type="Pfam" id="PF04542"/>
    </source>
</evidence>
<dbReference type="Gene3D" id="1.10.10.10">
    <property type="entry name" value="Winged helix-like DNA-binding domain superfamily/Winged helix DNA-binding domain"/>
    <property type="match status" value="1"/>
</dbReference>
<dbReference type="Pfam" id="PF04542">
    <property type="entry name" value="Sigma70_r2"/>
    <property type="match status" value="1"/>
</dbReference>
<evidence type="ECO:0000256" key="6">
    <source>
        <dbReference type="RuleBase" id="RU000716"/>
    </source>
</evidence>
<proteinExistence type="inferred from homology"/>
<keyword evidence="2 6" id="KW-0805">Transcription regulation</keyword>
<evidence type="ECO:0000256" key="4">
    <source>
        <dbReference type="ARBA" id="ARBA00023125"/>
    </source>
</evidence>
<dbReference type="Pfam" id="PF08281">
    <property type="entry name" value="Sigma70_r4_2"/>
    <property type="match status" value="1"/>
</dbReference>
<dbReference type="InterPro" id="IPR013249">
    <property type="entry name" value="RNA_pol_sigma70_r4_t2"/>
</dbReference>
<organism evidence="9 10">
    <name type="scientific">Brevibacillus thermoruber</name>
    <dbReference type="NCBI Taxonomy" id="33942"/>
    <lineage>
        <taxon>Bacteria</taxon>
        <taxon>Bacillati</taxon>
        <taxon>Bacillota</taxon>
        <taxon>Bacilli</taxon>
        <taxon>Bacillales</taxon>
        <taxon>Paenibacillaceae</taxon>
        <taxon>Brevibacillus</taxon>
    </lineage>
</organism>
<comment type="caution">
    <text evidence="9">The sequence shown here is derived from an EMBL/GenBank/DDBJ whole genome shotgun (WGS) entry which is preliminary data.</text>
</comment>
<dbReference type="InterPro" id="IPR013325">
    <property type="entry name" value="RNA_pol_sigma_r2"/>
</dbReference>
<dbReference type="Gene3D" id="1.10.1740.10">
    <property type="match status" value="1"/>
</dbReference>
<sequence>MEQDVFVRETFGDEEAEQDDSVLVERARTGDREAFGELVRRHRAQVFGYARSFTQEPFLAEDIVQDALIRAFLYLGTLVDSRRFLPWLHRIVRNQAYTRLHASKRAKEQVFSVWNPPDADGETDWDDLDSILYRLGRRWSDPAGEAANPEEALVRRELLETIAGMLRCLNPRERRIVESHFFHHLSPQEIARLFQMSPANVYQILSRSRKKLVQEKIRVAVDHYVRNRKDEGRMKRVMLNKPEALSLRTWSSCAMAICGLLEFTERPCSLPMVMGLTGHAFRLNVVPENVHIAGPTMFRFEEVLQQGLRNIGFRTRVVSRMTAVIPGPNANLVSPDLLTPEARLKRQLPELLPEALELIHRSIDKGYPALSWDLFIPEFGLIYGYDDDARELRAGDNCGHDQNIPYDALGRGLLEELFVLVLDEPVETDRRTMLQGALDTALAHYRGEEPGGPLCAHGLAAYDAWRDAFQRGGVEPNGNAYTIAVAQDARRHAALFWQEVADTWTDAVFEAVRPACREASALYGQIAEEYAVLGRLFPFPSGGDPNHPEQREHAIRQIDRLRSLEQQAVSLLETMRRHIAR</sequence>
<name>A0A9X3TTK6_9BACL</name>
<dbReference type="PROSITE" id="PS01063">
    <property type="entry name" value="SIGMA70_ECF"/>
    <property type="match status" value="1"/>
</dbReference>
<dbReference type="EMBL" id="JAPYYP010000023">
    <property type="protein sequence ID" value="MDA5109885.1"/>
    <property type="molecule type" value="Genomic_DNA"/>
</dbReference>
<keyword evidence="5 6" id="KW-0804">Transcription</keyword>
<dbReference type="AlphaFoldDB" id="A0A9X3TTK6"/>
<keyword evidence="4 6" id="KW-0238">DNA-binding</keyword>
<dbReference type="SUPFAM" id="SSF88659">
    <property type="entry name" value="Sigma3 and sigma4 domains of RNA polymerase sigma factors"/>
    <property type="match status" value="1"/>
</dbReference>
<feature type="domain" description="RNA polymerase sigma-70 region 2" evidence="7">
    <location>
        <begin position="38"/>
        <end position="105"/>
    </location>
</feature>
<keyword evidence="3 6" id="KW-0731">Sigma factor</keyword>
<evidence type="ECO:0000256" key="2">
    <source>
        <dbReference type="ARBA" id="ARBA00023015"/>
    </source>
</evidence>
<evidence type="ECO:0000256" key="1">
    <source>
        <dbReference type="ARBA" id="ARBA00010641"/>
    </source>
</evidence>
<dbReference type="InterPro" id="IPR039425">
    <property type="entry name" value="RNA_pol_sigma-70-like"/>
</dbReference>
<dbReference type="InterPro" id="IPR000838">
    <property type="entry name" value="RNA_pol_sigma70_ECF_CS"/>
</dbReference>
<dbReference type="CDD" id="cd06171">
    <property type="entry name" value="Sigma70_r4"/>
    <property type="match status" value="1"/>
</dbReference>
<dbReference type="InterPro" id="IPR013324">
    <property type="entry name" value="RNA_pol_sigma_r3/r4-like"/>
</dbReference>
<reference evidence="9" key="1">
    <citation type="submission" date="2022-12" db="EMBL/GenBank/DDBJ databases">
        <title>Draft genome sequence of the thermophilic strain Brevibacillus thermoruber HT42, isolated from Los Humeros, Puebla, Mexico, with biotechnological potential.</title>
        <authorList>
            <person name="Lara Sanchez J."/>
            <person name="Solis Palacios R."/>
            <person name="Bustos Baena A.S."/>
            <person name="Ruz Baez A.E."/>
            <person name="Espinosa Luna G."/>
            <person name="Oliart Ros R.M."/>
        </authorList>
    </citation>
    <scope>NUCLEOTIDE SEQUENCE</scope>
    <source>
        <strain evidence="9">HT42</strain>
    </source>
</reference>
<dbReference type="GO" id="GO:0006950">
    <property type="term" value="P:response to stress"/>
    <property type="evidence" value="ECO:0007669"/>
    <property type="project" value="UniProtKB-ARBA"/>
</dbReference>
<evidence type="ECO:0000256" key="3">
    <source>
        <dbReference type="ARBA" id="ARBA00023082"/>
    </source>
</evidence>
<comment type="similarity">
    <text evidence="1 6">Belongs to the sigma-70 factor family. ECF subfamily.</text>
</comment>
<dbReference type="InterPro" id="IPR007627">
    <property type="entry name" value="RNA_pol_sigma70_r2"/>
</dbReference>
<dbReference type="PANTHER" id="PTHR43133">
    <property type="entry name" value="RNA POLYMERASE ECF-TYPE SIGMA FACTO"/>
    <property type="match status" value="1"/>
</dbReference>
<keyword evidence="10" id="KW-1185">Reference proteome</keyword>
<evidence type="ECO:0000313" key="10">
    <source>
        <dbReference type="Proteomes" id="UP001151071"/>
    </source>
</evidence>
<dbReference type="Proteomes" id="UP001151071">
    <property type="component" value="Unassembled WGS sequence"/>
</dbReference>
<dbReference type="SUPFAM" id="SSF88946">
    <property type="entry name" value="Sigma2 domain of RNA polymerase sigma factors"/>
    <property type="match status" value="1"/>
</dbReference>
<dbReference type="GO" id="GO:0016987">
    <property type="term" value="F:sigma factor activity"/>
    <property type="evidence" value="ECO:0007669"/>
    <property type="project" value="UniProtKB-KW"/>
</dbReference>
<accession>A0A9X3TTK6</accession>
<protein>
    <recommendedName>
        <fullName evidence="6">RNA polymerase sigma factor</fullName>
    </recommendedName>
</protein>
<dbReference type="InterPro" id="IPR036388">
    <property type="entry name" value="WH-like_DNA-bd_sf"/>
</dbReference>
<dbReference type="PANTHER" id="PTHR43133:SF51">
    <property type="entry name" value="RNA POLYMERASE SIGMA FACTOR"/>
    <property type="match status" value="1"/>
</dbReference>
<dbReference type="GO" id="GO:0003677">
    <property type="term" value="F:DNA binding"/>
    <property type="evidence" value="ECO:0007669"/>
    <property type="project" value="UniProtKB-KW"/>
</dbReference>
<gene>
    <name evidence="9" type="ORF">O3V59_16080</name>
</gene>
<feature type="domain" description="RNA polymerase sigma factor 70 region 4 type 2" evidence="8">
    <location>
        <begin position="162"/>
        <end position="212"/>
    </location>
</feature>
<evidence type="ECO:0000313" key="9">
    <source>
        <dbReference type="EMBL" id="MDA5109885.1"/>
    </source>
</evidence>
<dbReference type="GO" id="GO:0006352">
    <property type="term" value="P:DNA-templated transcription initiation"/>
    <property type="evidence" value="ECO:0007669"/>
    <property type="project" value="InterPro"/>
</dbReference>